<dbReference type="EMBL" id="JACHOB010000005">
    <property type="protein sequence ID" value="MBB4659861.1"/>
    <property type="molecule type" value="Genomic_DNA"/>
</dbReference>
<feature type="transmembrane region" description="Helical" evidence="18">
    <location>
        <begin position="71"/>
        <end position="96"/>
    </location>
</feature>
<comment type="subcellular location">
    <subcellularLocation>
        <location evidence="1">Membrane</location>
        <topology evidence="1">Multi-pass membrane protein</topology>
    </subcellularLocation>
</comment>
<dbReference type="InterPro" id="IPR004570">
    <property type="entry name" value="Phosphatidylglycerol_P_synth"/>
</dbReference>
<dbReference type="PANTHER" id="PTHR14269:SF62">
    <property type="entry name" value="CDP-DIACYLGLYCEROL--GLYCEROL-3-PHOSPHATE 3-PHOSPHATIDYLTRANSFERASE 1, CHLOROPLASTIC"/>
    <property type="match status" value="1"/>
</dbReference>
<dbReference type="InterPro" id="IPR050324">
    <property type="entry name" value="CDP-alcohol_PTase-I"/>
</dbReference>
<evidence type="ECO:0000256" key="6">
    <source>
        <dbReference type="ARBA" id="ARBA00014944"/>
    </source>
</evidence>
<dbReference type="EC" id="2.7.8.5" evidence="5 16"/>
<keyword evidence="9 18" id="KW-0812">Transmembrane</keyword>
<dbReference type="GO" id="GO:0046474">
    <property type="term" value="P:glycerophospholipid biosynthetic process"/>
    <property type="evidence" value="ECO:0007669"/>
    <property type="project" value="TreeGrafter"/>
</dbReference>
<keyword evidence="7" id="KW-0444">Lipid biosynthesis</keyword>
<evidence type="ECO:0000256" key="15">
    <source>
        <dbReference type="ARBA" id="ARBA00048586"/>
    </source>
</evidence>
<evidence type="ECO:0000256" key="2">
    <source>
        <dbReference type="ARBA" id="ARBA00005042"/>
    </source>
</evidence>
<dbReference type="NCBIfam" id="TIGR00560">
    <property type="entry name" value="pgsA"/>
    <property type="match status" value="1"/>
</dbReference>
<dbReference type="RefSeq" id="WP_343074329.1">
    <property type="nucleotide sequence ID" value="NZ_JACHOB010000005.1"/>
</dbReference>
<comment type="caution">
    <text evidence="19">The sequence shown here is derived from an EMBL/GenBank/DDBJ whole genome shotgun (WGS) entry which is preliminary data.</text>
</comment>
<dbReference type="PANTHER" id="PTHR14269">
    <property type="entry name" value="CDP-DIACYLGLYCEROL--GLYCEROL-3-PHOSPHATE 3-PHOSPHATIDYLTRANSFERASE-RELATED"/>
    <property type="match status" value="1"/>
</dbReference>
<dbReference type="InterPro" id="IPR048254">
    <property type="entry name" value="CDP_ALCOHOL_P_TRANSF_CS"/>
</dbReference>
<evidence type="ECO:0000256" key="10">
    <source>
        <dbReference type="ARBA" id="ARBA00022989"/>
    </source>
</evidence>
<evidence type="ECO:0000256" key="16">
    <source>
        <dbReference type="NCBIfam" id="TIGR00560"/>
    </source>
</evidence>
<dbReference type="PROSITE" id="PS00379">
    <property type="entry name" value="CDP_ALCOHOL_P_TRANSF"/>
    <property type="match status" value="1"/>
</dbReference>
<evidence type="ECO:0000256" key="14">
    <source>
        <dbReference type="ARBA" id="ARBA00023264"/>
    </source>
</evidence>
<dbReference type="PIRSF" id="PIRSF000847">
    <property type="entry name" value="Phos_ph_gly_syn"/>
    <property type="match status" value="1"/>
</dbReference>
<keyword evidence="12 18" id="KW-0472">Membrane</keyword>
<evidence type="ECO:0000256" key="8">
    <source>
        <dbReference type="ARBA" id="ARBA00022679"/>
    </source>
</evidence>
<proteinExistence type="inferred from homology"/>
<dbReference type="GO" id="GO:0016020">
    <property type="term" value="C:membrane"/>
    <property type="evidence" value="ECO:0007669"/>
    <property type="project" value="UniProtKB-SubCell"/>
</dbReference>
<dbReference type="GO" id="GO:0008444">
    <property type="term" value="F:CDP-diacylglycerol-glycerol-3-phosphate 3-phosphatidyltransferase activity"/>
    <property type="evidence" value="ECO:0007669"/>
    <property type="project" value="UniProtKB-UniRule"/>
</dbReference>
<organism evidence="19 20">
    <name type="scientific">Parvularcula dongshanensis</name>
    <dbReference type="NCBI Taxonomy" id="1173995"/>
    <lineage>
        <taxon>Bacteria</taxon>
        <taxon>Pseudomonadati</taxon>
        <taxon>Pseudomonadota</taxon>
        <taxon>Alphaproteobacteria</taxon>
        <taxon>Parvularculales</taxon>
        <taxon>Parvularculaceae</taxon>
        <taxon>Parvularcula</taxon>
    </lineage>
</organism>
<evidence type="ECO:0000256" key="4">
    <source>
        <dbReference type="ARBA" id="ARBA00010441"/>
    </source>
</evidence>
<comment type="catalytic activity">
    <reaction evidence="15">
        <text>a CDP-1,2-diacyl-sn-glycerol + sn-glycerol 3-phosphate = a 1,2-diacyl-sn-glycero-3-phospho-(1'-sn-glycero-3'-phosphate) + CMP + H(+)</text>
        <dbReference type="Rhea" id="RHEA:12593"/>
        <dbReference type="ChEBI" id="CHEBI:15378"/>
        <dbReference type="ChEBI" id="CHEBI:57597"/>
        <dbReference type="ChEBI" id="CHEBI:58332"/>
        <dbReference type="ChEBI" id="CHEBI:60110"/>
        <dbReference type="ChEBI" id="CHEBI:60377"/>
        <dbReference type="EC" id="2.7.8.5"/>
    </reaction>
</comment>
<evidence type="ECO:0000313" key="20">
    <source>
        <dbReference type="Proteomes" id="UP000563524"/>
    </source>
</evidence>
<evidence type="ECO:0000256" key="5">
    <source>
        <dbReference type="ARBA" id="ARBA00013170"/>
    </source>
</evidence>
<keyword evidence="8 17" id="KW-0808">Transferase</keyword>
<keyword evidence="13" id="KW-0594">Phospholipid biosynthesis</keyword>
<dbReference type="Pfam" id="PF01066">
    <property type="entry name" value="CDP-OH_P_transf"/>
    <property type="match status" value="1"/>
</dbReference>
<feature type="transmembrane region" description="Helical" evidence="18">
    <location>
        <begin position="129"/>
        <end position="151"/>
    </location>
</feature>
<feature type="transmembrane region" description="Helical" evidence="18">
    <location>
        <begin position="12"/>
        <end position="37"/>
    </location>
</feature>
<name>A0A840I6H2_9PROT</name>
<comment type="pathway">
    <text evidence="3">Lipid metabolism.</text>
</comment>
<evidence type="ECO:0000256" key="13">
    <source>
        <dbReference type="ARBA" id="ARBA00023209"/>
    </source>
</evidence>
<evidence type="ECO:0000256" key="17">
    <source>
        <dbReference type="RuleBase" id="RU003750"/>
    </source>
</evidence>
<reference evidence="19 20" key="1">
    <citation type="submission" date="2020-08" db="EMBL/GenBank/DDBJ databases">
        <title>Genomic Encyclopedia of Type Strains, Phase IV (KMG-IV): sequencing the most valuable type-strain genomes for metagenomic binning, comparative biology and taxonomic classification.</title>
        <authorList>
            <person name="Goeker M."/>
        </authorList>
    </citation>
    <scope>NUCLEOTIDE SEQUENCE [LARGE SCALE GENOMIC DNA]</scope>
    <source>
        <strain evidence="19 20">DSM 102850</strain>
    </source>
</reference>
<accession>A0A840I6H2</accession>
<dbReference type="Proteomes" id="UP000563524">
    <property type="component" value="Unassembled WGS sequence"/>
</dbReference>
<evidence type="ECO:0000256" key="3">
    <source>
        <dbReference type="ARBA" id="ARBA00005189"/>
    </source>
</evidence>
<evidence type="ECO:0000256" key="11">
    <source>
        <dbReference type="ARBA" id="ARBA00023098"/>
    </source>
</evidence>
<gene>
    <name evidence="19" type="ORF">GGQ59_002402</name>
</gene>
<dbReference type="Gene3D" id="1.20.120.1760">
    <property type="match status" value="1"/>
</dbReference>
<evidence type="ECO:0000313" key="19">
    <source>
        <dbReference type="EMBL" id="MBB4659861.1"/>
    </source>
</evidence>
<comment type="pathway">
    <text evidence="2">Phospholipid metabolism; phosphatidylglycerol biosynthesis; phosphatidylglycerol from CDP-diacylglycerol: step 1/2.</text>
</comment>
<keyword evidence="11" id="KW-0443">Lipid metabolism</keyword>
<protein>
    <recommendedName>
        <fullName evidence="6 16">CDP-diacylglycerol--glycerol-3-phosphate 3-phosphatidyltransferase</fullName>
        <ecNumber evidence="5 16">2.7.8.5</ecNumber>
    </recommendedName>
</protein>
<evidence type="ECO:0000256" key="18">
    <source>
        <dbReference type="SAM" id="Phobius"/>
    </source>
</evidence>
<evidence type="ECO:0000256" key="12">
    <source>
        <dbReference type="ARBA" id="ARBA00023136"/>
    </source>
</evidence>
<evidence type="ECO:0000256" key="9">
    <source>
        <dbReference type="ARBA" id="ARBA00022692"/>
    </source>
</evidence>
<dbReference type="AlphaFoldDB" id="A0A840I6H2"/>
<dbReference type="InterPro" id="IPR000462">
    <property type="entry name" value="CDP-OH_P_trans"/>
</dbReference>
<sequence>MTVATWLTIGRIVLILPFAAALLAGLPWIAAIVFALAGLTDWFDGWVARKRGEVSALGATLDPVADKMLTAAALILFAATGAIAGWHLVAALVIALREALIGGLREATASDGIKLPVTPLAKWKTTAQFAAFLFLCFGPNVVGLVLLWLAAALTAVTGYQYTAKAVSALSLPSE</sequence>
<comment type="similarity">
    <text evidence="4 17">Belongs to the CDP-alcohol phosphatidyltransferase class-I family.</text>
</comment>
<dbReference type="InterPro" id="IPR043130">
    <property type="entry name" value="CDP-OH_PTrfase_TM_dom"/>
</dbReference>
<evidence type="ECO:0000256" key="7">
    <source>
        <dbReference type="ARBA" id="ARBA00022516"/>
    </source>
</evidence>
<evidence type="ECO:0000256" key="1">
    <source>
        <dbReference type="ARBA" id="ARBA00004141"/>
    </source>
</evidence>
<keyword evidence="10 18" id="KW-1133">Transmembrane helix</keyword>
<keyword evidence="14" id="KW-1208">Phospholipid metabolism</keyword>
<keyword evidence="20" id="KW-1185">Reference proteome</keyword>